<dbReference type="RefSeq" id="WP_425308835.1">
    <property type="nucleotide sequence ID" value="NZ_CP154795.1"/>
</dbReference>
<dbReference type="Pfam" id="PF14561">
    <property type="entry name" value="TPR_20"/>
    <property type="match status" value="1"/>
</dbReference>
<dbReference type="InterPro" id="IPR013766">
    <property type="entry name" value="Thioredoxin_domain"/>
</dbReference>
<evidence type="ECO:0000256" key="1">
    <source>
        <dbReference type="SAM" id="MobiDB-lite"/>
    </source>
</evidence>
<dbReference type="Pfam" id="PF00085">
    <property type="entry name" value="Thioredoxin"/>
    <property type="match status" value="1"/>
</dbReference>
<organism evidence="3 4">
    <name type="scientific">Ammonicoccus fulvus</name>
    <dbReference type="NCBI Taxonomy" id="3138240"/>
    <lineage>
        <taxon>Bacteria</taxon>
        <taxon>Bacillati</taxon>
        <taxon>Actinomycetota</taxon>
        <taxon>Actinomycetes</taxon>
        <taxon>Propionibacteriales</taxon>
        <taxon>Propionibacteriaceae</taxon>
        <taxon>Ammonicoccus</taxon>
    </lineage>
</organism>
<dbReference type="Gene3D" id="1.25.40.10">
    <property type="entry name" value="Tetratricopeptide repeat domain"/>
    <property type="match status" value="1"/>
</dbReference>
<reference evidence="3 4" key="1">
    <citation type="submission" date="2024-04" db="EMBL/GenBank/DDBJ databases">
        <title>Isolation of an actinomycete strain from pig manure.</title>
        <authorList>
            <person name="Gong T."/>
            <person name="Yu Z."/>
            <person name="An M."/>
            <person name="Wei C."/>
            <person name="Yang W."/>
            <person name="Liu L."/>
        </authorList>
    </citation>
    <scope>NUCLEOTIDE SEQUENCE [LARGE SCALE GENOMIC DNA]</scope>
    <source>
        <strain evidence="3 4">ZF39</strain>
    </source>
</reference>
<feature type="region of interest" description="Disordered" evidence="1">
    <location>
        <begin position="1"/>
        <end position="35"/>
    </location>
</feature>
<evidence type="ECO:0000313" key="4">
    <source>
        <dbReference type="Proteomes" id="UP001442841"/>
    </source>
</evidence>
<proteinExistence type="predicted"/>
<dbReference type="PANTHER" id="PTHR43601:SF3">
    <property type="entry name" value="THIOREDOXIN, MITOCHONDRIAL"/>
    <property type="match status" value="1"/>
</dbReference>
<gene>
    <name evidence="3" type="ORF">AADG42_08750</name>
</gene>
<keyword evidence="4" id="KW-1185">Reference proteome</keyword>
<dbReference type="InterPro" id="IPR036249">
    <property type="entry name" value="Thioredoxin-like_sf"/>
</dbReference>
<dbReference type="Proteomes" id="UP001442841">
    <property type="component" value="Chromosome"/>
</dbReference>
<sequence length="310" mass="32481">MTSASFSRPGAIDLSGLKQQAPAGGGSGASTGQAGPNYVTQLTSIPEFETAIRQSMTHPVIVEFTSARAQGAQTLSNDLAELVNSMAGRVSLGRVDVDTHPEIAQALQIQGVPTVIALLGGQAAPLFQGIQPRANLEAVLDQIMQAAVANGVVGKAEPVSTGAPAEGAEGAARPSDPRFDPAYAAMESGDFETARAEFDKILMQTPNDAEAQTGRAQAGLLARSAQLDGSELTRAAAESDNIDAQLAAADFELVQGDPDAAFGRLVEVIRTTKDDDRERVRVRLLELFETLGNTDPAVLKFRRRLASALF</sequence>
<dbReference type="CDD" id="cd02956">
    <property type="entry name" value="ybbN"/>
    <property type="match status" value="1"/>
</dbReference>
<name>A0ABZ3FMT8_9ACTN</name>
<dbReference type="Gene3D" id="3.40.30.10">
    <property type="entry name" value="Glutaredoxin"/>
    <property type="match status" value="1"/>
</dbReference>
<dbReference type="SUPFAM" id="SSF52833">
    <property type="entry name" value="Thioredoxin-like"/>
    <property type="match status" value="1"/>
</dbReference>
<dbReference type="InterPro" id="IPR011990">
    <property type="entry name" value="TPR-like_helical_dom_sf"/>
</dbReference>
<protein>
    <submittedName>
        <fullName evidence="3">Tetratricopeptide repeat protein</fullName>
    </submittedName>
</protein>
<accession>A0ABZ3FMT8</accession>
<dbReference type="PANTHER" id="PTHR43601">
    <property type="entry name" value="THIOREDOXIN, MITOCHONDRIAL"/>
    <property type="match status" value="1"/>
</dbReference>
<evidence type="ECO:0000259" key="2">
    <source>
        <dbReference type="Pfam" id="PF00085"/>
    </source>
</evidence>
<feature type="domain" description="Thioredoxin" evidence="2">
    <location>
        <begin position="46"/>
        <end position="141"/>
    </location>
</feature>
<dbReference type="SUPFAM" id="SSF48452">
    <property type="entry name" value="TPR-like"/>
    <property type="match status" value="1"/>
</dbReference>
<dbReference type="EMBL" id="CP154795">
    <property type="protein sequence ID" value="XAN07379.1"/>
    <property type="molecule type" value="Genomic_DNA"/>
</dbReference>
<evidence type="ECO:0000313" key="3">
    <source>
        <dbReference type="EMBL" id="XAN07379.1"/>
    </source>
</evidence>